<evidence type="ECO:0000313" key="2">
    <source>
        <dbReference type="EMBL" id="SFP52935.1"/>
    </source>
</evidence>
<sequence length="150" mass="15949">MKSTFTSAFGLLAFAISINAAAGSEGPGVSVITDNFQVLESGSEVGNAVELGKVGAKTVVKGKKSPDHIAFVRSDDGNNYIIKNKLLVQCANGQNCIPTGVSATEVSAGCYEIVVYNYDQWMTMKDEMSRSIAVRKVAPSYYDGIKPSLK</sequence>
<dbReference type="AlphaFoldDB" id="A0A662ZJT0"/>
<accession>A0A662ZJT0</accession>
<evidence type="ECO:0000256" key="1">
    <source>
        <dbReference type="SAM" id="SignalP"/>
    </source>
</evidence>
<dbReference type="EMBL" id="FOXF01000033">
    <property type="protein sequence ID" value="SFP52935.1"/>
    <property type="molecule type" value="Genomic_DNA"/>
</dbReference>
<dbReference type="OrthoDB" id="7102218at2"/>
<evidence type="ECO:0000313" key="3">
    <source>
        <dbReference type="Proteomes" id="UP000243745"/>
    </source>
</evidence>
<organism evidence="2 3">
    <name type="scientific">Ruminobacter amylophilus</name>
    <dbReference type="NCBI Taxonomy" id="867"/>
    <lineage>
        <taxon>Bacteria</taxon>
        <taxon>Pseudomonadati</taxon>
        <taxon>Pseudomonadota</taxon>
        <taxon>Gammaproteobacteria</taxon>
        <taxon>Aeromonadales</taxon>
        <taxon>Succinivibrionaceae</taxon>
        <taxon>Ruminobacter</taxon>
    </lineage>
</organism>
<feature type="signal peptide" evidence="1">
    <location>
        <begin position="1"/>
        <end position="22"/>
    </location>
</feature>
<feature type="chain" id="PRO_5024825315" evidence="1">
    <location>
        <begin position="23"/>
        <end position="150"/>
    </location>
</feature>
<dbReference type="RefSeq" id="WP_031579525.1">
    <property type="nucleotide sequence ID" value="NZ_FOXF01000033.1"/>
</dbReference>
<proteinExistence type="predicted"/>
<protein>
    <submittedName>
        <fullName evidence="2">Uncharacterized protein</fullName>
    </submittedName>
</protein>
<keyword evidence="1" id="KW-0732">Signal</keyword>
<reference evidence="2 3" key="1">
    <citation type="submission" date="2016-10" db="EMBL/GenBank/DDBJ databases">
        <authorList>
            <person name="Varghese N."/>
            <person name="Submissions S."/>
        </authorList>
    </citation>
    <scope>NUCLEOTIDE SEQUENCE [LARGE SCALE GENOMIC DNA]</scope>
    <source>
        <strain evidence="2 3">DSM 1361</strain>
    </source>
</reference>
<keyword evidence="3" id="KW-1185">Reference proteome</keyword>
<dbReference type="Proteomes" id="UP000243745">
    <property type="component" value="Unassembled WGS sequence"/>
</dbReference>
<name>A0A662ZJT0_9GAMM</name>
<gene>
    <name evidence="2" type="ORF">SAMN02910344_01633</name>
</gene>